<gene>
    <name evidence="2" type="ORF">C7400_104361</name>
    <name evidence="3" type="ORF">SAMN05216550_10468</name>
</gene>
<name>A0AAQ1GDD6_9BURK</name>
<organism evidence="3 4">
    <name type="scientific">Paraburkholderia tropica</name>
    <dbReference type="NCBI Taxonomy" id="92647"/>
    <lineage>
        <taxon>Bacteria</taxon>
        <taxon>Pseudomonadati</taxon>
        <taxon>Pseudomonadota</taxon>
        <taxon>Betaproteobacteria</taxon>
        <taxon>Burkholderiales</taxon>
        <taxon>Burkholderiaceae</taxon>
        <taxon>Paraburkholderia</taxon>
    </lineage>
</organism>
<evidence type="ECO:0000259" key="1">
    <source>
        <dbReference type="Pfam" id="PF01909"/>
    </source>
</evidence>
<comment type="caution">
    <text evidence="3">The sequence shown here is derived from an EMBL/GenBank/DDBJ whole genome shotgun (WGS) entry which is preliminary data.</text>
</comment>
<dbReference type="SUPFAM" id="SSF46785">
    <property type="entry name" value="Winged helix' DNA-binding domain"/>
    <property type="match status" value="1"/>
</dbReference>
<feature type="domain" description="Polymerase nucleotidyl transferase" evidence="1">
    <location>
        <begin position="99"/>
        <end position="132"/>
    </location>
</feature>
<dbReference type="Proteomes" id="UP000247515">
    <property type="component" value="Unassembled WGS sequence"/>
</dbReference>
<reference evidence="3 4" key="1">
    <citation type="submission" date="2016-10" db="EMBL/GenBank/DDBJ databases">
        <authorList>
            <person name="Varghese N."/>
            <person name="Submissions S."/>
        </authorList>
    </citation>
    <scope>NUCLEOTIDE SEQUENCE [LARGE SCALE GENOMIC DNA]</scope>
    <source>
        <strain evidence="3 4">LMG 22274</strain>
    </source>
</reference>
<evidence type="ECO:0000313" key="5">
    <source>
        <dbReference type="Proteomes" id="UP000247515"/>
    </source>
</evidence>
<dbReference type="Gene3D" id="3.30.460.10">
    <property type="entry name" value="Beta Polymerase, domain 2"/>
    <property type="match status" value="1"/>
</dbReference>
<dbReference type="AlphaFoldDB" id="A0AAQ1GDD6"/>
<dbReference type="CDD" id="cd05403">
    <property type="entry name" value="NT_KNTase_like"/>
    <property type="match status" value="1"/>
</dbReference>
<dbReference type="GO" id="GO:0016779">
    <property type="term" value="F:nucleotidyltransferase activity"/>
    <property type="evidence" value="ECO:0007669"/>
    <property type="project" value="InterPro"/>
</dbReference>
<evidence type="ECO:0000313" key="4">
    <source>
        <dbReference type="Proteomes" id="UP000183529"/>
    </source>
</evidence>
<evidence type="ECO:0000313" key="3">
    <source>
        <dbReference type="EMBL" id="SEJ33996.1"/>
    </source>
</evidence>
<proteinExistence type="predicted"/>
<sequence length="190" mass="20756">MNEALFSELFGGSGRYKVLRHLFEHPAQFYSARRLAEETGVDPGNIHRWLRKWTDVGILCGSGKTGYQASLDPALVPLGALFRQSSELVDGLRNTLEAVPGIVAAVIFGSYARGEEKAESDIDVLIVGDVPELKVNALLKPLARRCGRPINASVIRPALYRELVNKQDAFVTDVLHNPTIPLIGALDAHT</sequence>
<dbReference type="InterPro" id="IPR002934">
    <property type="entry name" value="Polymerase_NTP_transf_dom"/>
</dbReference>
<accession>A0AAQ1GDD6</accession>
<dbReference type="InterPro" id="IPR043519">
    <property type="entry name" value="NT_sf"/>
</dbReference>
<dbReference type="SUPFAM" id="SSF81301">
    <property type="entry name" value="Nucleotidyltransferase"/>
    <property type="match status" value="1"/>
</dbReference>
<keyword evidence="5" id="KW-1185">Reference proteome</keyword>
<protein>
    <submittedName>
        <fullName evidence="3">Nucleotidyltransferase domain-containing protein</fullName>
    </submittedName>
    <submittedName>
        <fullName evidence="2">Nucleotidyltransferase-like protein</fullName>
    </submittedName>
</protein>
<evidence type="ECO:0000313" key="2">
    <source>
        <dbReference type="EMBL" id="PXX18851.1"/>
    </source>
</evidence>
<reference evidence="2 5" key="2">
    <citation type="submission" date="2018-05" db="EMBL/GenBank/DDBJ databases">
        <title>Genomic Encyclopedia of Type Strains, Phase IV (KMG-V): Genome sequencing to study the core and pangenomes of soil and plant-associated prokaryotes.</title>
        <authorList>
            <person name="Whitman W."/>
        </authorList>
    </citation>
    <scope>NUCLEOTIDE SEQUENCE [LARGE SCALE GENOMIC DNA]</scope>
    <source>
        <strain evidence="2 5">SIr-6563</strain>
    </source>
</reference>
<dbReference type="Pfam" id="PF01909">
    <property type="entry name" value="NTP_transf_2"/>
    <property type="match status" value="1"/>
</dbReference>
<dbReference type="EMBL" id="QJJV01000004">
    <property type="protein sequence ID" value="PXX18851.1"/>
    <property type="molecule type" value="Genomic_DNA"/>
</dbReference>
<dbReference type="InterPro" id="IPR036390">
    <property type="entry name" value="WH_DNA-bd_sf"/>
</dbReference>
<dbReference type="Proteomes" id="UP000183529">
    <property type="component" value="Unassembled WGS sequence"/>
</dbReference>
<dbReference type="EMBL" id="FNZM01000004">
    <property type="protein sequence ID" value="SEJ33996.1"/>
    <property type="molecule type" value="Genomic_DNA"/>
</dbReference>